<feature type="region of interest" description="Disordered" evidence="1">
    <location>
        <begin position="558"/>
        <end position="577"/>
    </location>
</feature>
<feature type="compositionally biased region" description="Polar residues" evidence="1">
    <location>
        <begin position="667"/>
        <end position="683"/>
    </location>
</feature>
<feature type="region of interest" description="Disordered" evidence="1">
    <location>
        <begin position="835"/>
        <end position="879"/>
    </location>
</feature>
<protein>
    <submittedName>
        <fullName evidence="2">Uncharacterized protein</fullName>
    </submittedName>
</protein>
<feature type="compositionally biased region" description="Polar residues" evidence="1">
    <location>
        <begin position="50"/>
        <end position="63"/>
    </location>
</feature>
<feature type="region of interest" description="Disordered" evidence="1">
    <location>
        <begin position="666"/>
        <end position="725"/>
    </location>
</feature>
<keyword evidence="3" id="KW-1185">Reference proteome</keyword>
<organism evidence="2 3">
    <name type="scientific">Stylosanthes scabra</name>
    <dbReference type="NCBI Taxonomy" id="79078"/>
    <lineage>
        <taxon>Eukaryota</taxon>
        <taxon>Viridiplantae</taxon>
        <taxon>Streptophyta</taxon>
        <taxon>Embryophyta</taxon>
        <taxon>Tracheophyta</taxon>
        <taxon>Spermatophyta</taxon>
        <taxon>Magnoliopsida</taxon>
        <taxon>eudicotyledons</taxon>
        <taxon>Gunneridae</taxon>
        <taxon>Pentapetalae</taxon>
        <taxon>rosids</taxon>
        <taxon>fabids</taxon>
        <taxon>Fabales</taxon>
        <taxon>Fabaceae</taxon>
        <taxon>Papilionoideae</taxon>
        <taxon>50 kb inversion clade</taxon>
        <taxon>dalbergioids sensu lato</taxon>
        <taxon>Dalbergieae</taxon>
        <taxon>Pterocarpus clade</taxon>
        <taxon>Stylosanthes</taxon>
    </lineage>
</organism>
<dbReference type="PANTHER" id="PTHR48429">
    <property type="entry name" value="AGENET DOMAIN-CONTAINING PROTEIN"/>
    <property type="match status" value="1"/>
</dbReference>
<evidence type="ECO:0000313" key="3">
    <source>
        <dbReference type="Proteomes" id="UP001341840"/>
    </source>
</evidence>
<feature type="compositionally biased region" description="Low complexity" evidence="1">
    <location>
        <begin position="851"/>
        <end position="868"/>
    </location>
</feature>
<dbReference type="InterPro" id="IPR055274">
    <property type="entry name" value="SWO1"/>
</dbReference>
<dbReference type="EMBL" id="JASCZI010090952">
    <property type="protein sequence ID" value="MED6148033.1"/>
    <property type="molecule type" value="Genomic_DNA"/>
</dbReference>
<reference evidence="2 3" key="1">
    <citation type="journal article" date="2023" name="Plants (Basel)">
        <title>Bridging the Gap: Combining Genomics and Transcriptomics Approaches to Understand Stylosanthes scabra, an Orphan Legume from the Brazilian Caatinga.</title>
        <authorList>
            <person name="Ferreira-Neto J.R.C."/>
            <person name="da Silva M.D."/>
            <person name="Binneck E."/>
            <person name="de Melo N.F."/>
            <person name="da Silva R.H."/>
            <person name="de Melo A.L.T.M."/>
            <person name="Pandolfi V."/>
            <person name="Bustamante F.O."/>
            <person name="Brasileiro-Vidal A.C."/>
            <person name="Benko-Iseppon A.M."/>
        </authorList>
    </citation>
    <scope>NUCLEOTIDE SEQUENCE [LARGE SCALE GENOMIC DNA]</scope>
    <source>
        <tissue evidence="2">Leaves</tissue>
    </source>
</reference>
<evidence type="ECO:0000256" key="1">
    <source>
        <dbReference type="SAM" id="MobiDB-lite"/>
    </source>
</evidence>
<accession>A0ABU6TJA4</accession>
<dbReference type="Proteomes" id="UP001341840">
    <property type="component" value="Unassembled WGS sequence"/>
</dbReference>
<feature type="region of interest" description="Disordered" evidence="1">
    <location>
        <begin position="600"/>
        <end position="642"/>
    </location>
</feature>
<dbReference type="PANTHER" id="PTHR48429:SF1">
    <property type="entry name" value="AGENET DOMAIN-CONTAINING PROTEIN"/>
    <property type="match status" value="1"/>
</dbReference>
<comment type="caution">
    <text evidence="2">The sequence shown here is derived from an EMBL/GenBank/DDBJ whole genome shotgun (WGS) entry which is preliminary data.</text>
</comment>
<proteinExistence type="predicted"/>
<sequence length="1056" mass="113614">MQLHICENINFPLTEGIVFTDGRSINTNHRKLETLTDSSLDEKPKDDSSASDVKTESTPASTKIISSTCHDTQKVHNLVVAMGAELTCSPLQTNKHDLESSVMNKDSVETQILDGNAVSSDAHHSDIPICSIPMEEGLESRSVVEDHKTRGIANEDARLIEDAVVDDQSTLNTCDLQKVVTKDASCSEAEVDSIKKNYNESRISKEKESLNVDTEISFSQSEASTFAMEEGNNDSRMGGLSSFGMSHVTTSTKPCISGEAIHVCKNNEPDRQGENEIIFQDVSVNGQDSRKFPFDSSQVQSDVDQSHHIDKGFGSSFQSTRNVEPEVAVSTVPADVMPENNSSLHIRSENISSKTLGLDIPPIPSTVESTHEVTDHVEIRSMNVIESASDVNEDCQTKAAEEAGISTAIGSLEQEVVPCPVTGTESHILSNVSKQHFGEAVNSHLPNLGTTAAEIFCEPQAKLSDSINKDGTKEVSMTLVPCDSAETRGNEVPFSFIKDDKEFTQENHKKPLSKISGDVSANKDFISSDPLLDNHAKLRETGGFSAYTITNACGPSTTLGSLPETEKNGSQAKVSANLNPPVSKSIIIRDAKHTLSIVHVPKGNDSSRDERSLTPEVNDLKGNDASKDERSLTPEVMANFPKDDATELAKKGENVSKRKPVSVAVANKTSTISDREVSQNVSKGRSERKRRASKLAGKESSSKVSDTNGKIRARLSEKGDKSTSIPVSPPLGFQLMQSNEVQPYGNIDGTGTKPFALLSASTSRLPDPNTSASPHVLFPQPCTDIQQAQLRAQIFVYGALVQGTAHEEAHMISAFGGPDDGRNLWEKSWRSCMERQHGPKSHPVIVETPTQSQSVKGSSVPPSSSVKSAPHDVPTSGPDLQSVFVGVSPLDTRNATLSHSKPSGPKTKERKKFMVAEYIGQRQSQLHCQHELTPGVSNHPSTTAAIGTPVSSVPITTVENSVISISPPLADNFKSDRNVQKSIRSDESVMKVEEARVHAEEASVLSAAAVNHGLEIWKQLDKQNNSRLVLDIEAKLASASVAVAAAAANAALNAAL</sequence>
<gene>
    <name evidence="2" type="ORF">PIB30_049368</name>
</gene>
<feature type="region of interest" description="Disordered" evidence="1">
    <location>
        <begin position="37"/>
        <end position="63"/>
    </location>
</feature>
<feature type="compositionally biased region" description="Basic and acidic residues" evidence="1">
    <location>
        <begin position="37"/>
        <end position="48"/>
    </location>
</feature>
<name>A0ABU6TJA4_9FABA</name>
<feature type="compositionally biased region" description="Basic and acidic residues" evidence="1">
    <location>
        <begin position="605"/>
        <end position="632"/>
    </location>
</feature>
<evidence type="ECO:0000313" key="2">
    <source>
        <dbReference type="EMBL" id="MED6148033.1"/>
    </source>
</evidence>
<feature type="compositionally biased region" description="Polar residues" evidence="1">
    <location>
        <begin position="568"/>
        <end position="577"/>
    </location>
</feature>